<reference evidence="1" key="1">
    <citation type="journal article" date="2014" name="Int. J. Syst. Evol. Microbiol.">
        <title>Complete genome of a new Firmicutes species belonging to the dominant human colonic microbiota ('Ruminococcus bicirculans') reveals two chromosomes and a selective capacity to utilize plant glucans.</title>
        <authorList>
            <consortium name="NISC Comparative Sequencing Program"/>
            <person name="Wegmann U."/>
            <person name="Louis P."/>
            <person name="Goesmann A."/>
            <person name="Henrissat B."/>
            <person name="Duncan S.H."/>
            <person name="Flint H.J."/>
        </authorList>
    </citation>
    <scope>NUCLEOTIDE SEQUENCE</scope>
    <source>
        <strain evidence="1">NBRC 111146</strain>
    </source>
</reference>
<evidence type="ECO:0000313" key="2">
    <source>
        <dbReference type="EMBL" id="TVO36764.1"/>
    </source>
</evidence>
<dbReference type="RefSeq" id="WP_089123725.1">
    <property type="nucleotide sequence ID" value="NZ_BSPV01000008.1"/>
</dbReference>
<dbReference type="AlphaFoldDB" id="A0A557P7Y1"/>
<dbReference type="Proteomes" id="UP000319828">
    <property type="component" value="Unassembled WGS sequence"/>
</dbReference>
<accession>A0A557P7Y1</accession>
<gene>
    <name evidence="2" type="ORF">FOF44_08755</name>
    <name evidence="1" type="ORF">GCM10007931_23490</name>
</gene>
<reference evidence="4" key="2">
    <citation type="journal article" date="2019" name="Int. J. Syst. Evol. Microbiol.">
        <title>The Global Catalogue of Microorganisms (GCM) 10K type strain sequencing project: providing services to taxonomists for standard genome sequencing and annotation.</title>
        <authorList>
            <consortium name="The Broad Institute Genomics Platform"/>
            <consortium name="The Broad Institute Genome Sequencing Center for Infectious Disease"/>
            <person name="Wu L."/>
            <person name="Ma J."/>
        </authorList>
    </citation>
    <scope>NUCLEOTIDE SEQUENCE [LARGE SCALE GENOMIC DNA]</scope>
    <source>
        <strain evidence="4">NBRC 111146</strain>
    </source>
</reference>
<dbReference type="EMBL" id="BSPV01000008">
    <property type="protein sequence ID" value="GLT15374.1"/>
    <property type="molecule type" value="Genomic_DNA"/>
</dbReference>
<sequence length="63" mass="7401">MKLKQCERCYTDVCLDGKWFHHDHLTTKAYMLKGGLNHEVELAKMPTTEDELIELINHSTRLN</sequence>
<comment type="caution">
    <text evidence="2">The sequence shown here is derived from an EMBL/GenBank/DDBJ whole genome shotgun (WGS) entry which is preliminary data.</text>
</comment>
<proteinExistence type="predicted"/>
<organism evidence="2 3">
    <name type="scientific">Vibrio algivorus</name>
    <dbReference type="NCBI Taxonomy" id="1667024"/>
    <lineage>
        <taxon>Bacteria</taxon>
        <taxon>Pseudomonadati</taxon>
        <taxon>Pseudomonadota</taxon>
        <taxon>Gammaproteobacteria</taxon>
        <taxon>Vibrionales</taxon>
        <taxon>Vibrionaceae</taxon>
        <taxon>Vibrio</taxon>
    </lineage>
</organism>
<protein>
    <submittedName>
        <fullName evidence="2">Uncharacterized protein</fullName>
    </submittedName>
</protein>
<keyword evidence="4" id="KW-1185">Reference proteome</keyword>
<evidence type="ECO:0000313" key="3">
    <source>
        <dbReference type="Proteomes" id="UP000319828"/>
    </source>
</evidence>
<reference evidence="2 3" key="3">
    <citation type="submission" date="2019-07" db="EMBL/GenBank/DDBJ databases">
        <title>The draft genome sequence of Vibrio algivorus M1486.</title>
        <authorList>
            <person name="Meng X."/>
        </authorList>
    </citation>
    <scope>NUCLEOTIDE SEQUENCE [LARGE SCALE GENOMIC DNA]</scope>
    <source>
        <strain evidence="2 3">M1486</strain>
    </source>
</reference>
<evidence type="ECO:0000313" key="4">
    <source>
        <dbReference type="Proteomes" id="UP001157156"/>
    </source>
</evidence>
<reference evidence="1" key="4">
    <citation type="submission" date="2023-01" db="EMBL/GenBank/DDBJ databases">
        <title>Draft genome sequence of Vibrio algivorus strain NBRC 111146.</title>
        <authorList>
            <person name="Sun Q."/>
            <person name="Mori K."/>
        </authorList>
    </citation>
    <scope>NUCLEOTIDE SEQUENCE</scope>
    <source>
        <strain evidence="1">NBRC 111146</strain>
    </source>
</reference>
<evidence type="ECO:0000313" key="1">
    <source>
        <dbReference type="EMBL" id="GLT15374.1"/>
    </source>
</evidence>
<dbReference type="OrthoDB" id="5880899at2"/>
<dbReference type="Proteomes" id="UP001157156">
    <property type="component" value="Unassembled WGS sequence"/>
</dbReference>
<dbReference type="EMBL" id="VMKJ01000014">
    <property type="protein sequence ID" value="TVO36764.1"/>
    <property type="molecule type" value="Genomic_DNA"/>
</dbReference>
<name>A0A557P7Y1_9VIBR</name>